<dbReference type="Proteomes" id="UP001195483">
    <property type="component" value="Unassembled WGS sequence"/>
</dbReference>
<keyword evidence="1" id="KW-1133">Transmembrane helix</keyword>
<reference evidence="2" key="1">
    <citation type="journal article" date="2021" name="Genome Biol. Evol.">
        <title>A High-Quality Reference Genome for a Parasitic Bivalve with Doubly Uniparental Inheritance (Bivalvia: Unionida).</title>
        <authorList>
            <person name="Smith C.H."/>
        </authorList>
    </citation>
    <scope>NUCLEOTIDE SEQUENCE</scope>
    <source>
        <strain evidence="2">CHS0354</strain>
    </source>
</reference>
<accession>A0AAE0STC7</accession>
<reference evidence="2" key="2">
    <citation type="journal article" date="2021" name="Genome Biol. Evol.">
        <title>Developing a high-quality reference genome for a parasitic bivalve with doubly uniparental inheritance (Bivalvia: Unionida).</title>
        <authorList>
            <person name="Smith C.H."/>
        </authorList>
    </citation>
    <scope>NUCLEOTIDE SEQUENCE</scope>
    <source>
        <strain evidence="2">CHS0354</strain>
        <tissue evidence="2">Mantle</tissue>
    </source>
</reference>
<keyword evidence="1" id="KW-0472">Membrane</keyword>
<comment type="caution">
    <text evidence="2">The sequence shown here is derived from an EMBL/GenBank/DDBJ whole genome shotgun (WGS) entry which is preliminary data.</text>
</comment>
<evidence type="ECO:0000313" key="3">
    <source>
        <dbReference type="Proteomes" id="UP001195483"/>
    </source>
</evidence>
<keyword evidence="1" id="KW-0812">Transmembrane</keyword>
<evidence type="ECO:0000313" key="2">
    <source>
        <dbReference type="EMBL" id="KAK3597714.1"/>
    </source>
</evidence>
<keyword evidence="3" id="KW-1185">Reference proteome</keyword>
<evidence type="ECO:0000256" key="1">
    <source>
        <dbReference type="SAM" id="Phobius"/>
    </source>
</evidence>
<feature type="transmembrane region" description="Helical" evidence="1">
    <location>
        <begin position="57"/>
        <end position="79"/>
    </location>
</feature>
<name>A0AAE0STC7_9BIVA</name>
<gene>
    <name evidence="2" type="ORF">CHS0354_040090</name>
</gene>
<sequence length="216" mass="25004">MFVTYYNSDLDHVPCVKRVSGSGIQTRLKPKESGIPTRLIPKESEISMSLPLSESRLTISVVVPAVIIFITMVIVCLLLQMRRNRSKLKEDALFILNHEQKVFREKNKDVEANDMDIQEMAEISLFKDQVYENAKKDIERTARCVPVLSFWDHVVKKKANKEKWELEFQLINRSYLCARSDKASTCMDSPKSAKQTKKFPFLQSMETTNFIKCNTF</sequence>
<dbReference type="EMBL" id="JAEAOA010002328">
    <property type="protein sequence ID" value="KAK3597714.1"/>
    <property type="molecule type" value="Genomic_DNA"/>
</dbReference>
<reference evidence="2" key="3">
    <citation type="submission" date="2023-05" db="EMBL/GenBank/DDBJ databases">
        <authorList>
            <person name="Smith C.H."/>
        </authorList>
    </citation>
    <scope>NUCLEOTIDE SEQUENCE</scope>
    <source>
        <strain evidence="2">CHS0354</strain>
        <tissue evidence="2">Mantle</tissue>
    </source>
</reference>
<protein>
    <submittedName>
        <fullName evidence="2">Uncharacterized protein</fullName>
    </submittedName>
</protein>
<dbReference type="AlphaFoldDB" id="A0AAE0STC7"/>
<proteinExistence type="predicted"/>
<organism evidence="2 3">
    <name type="scientific">Potamilus streckersoni</name>
    <dbReference type="NCBI Taxonomy" id="2493646"/>
    <lineage>
        <taxon>Eukaryota</taxon>
        <taxon>Metazoa</taxon>
        <taxon>Spiralia</taxon>
        <taxon>Lophotrochozoa</taxon>
        <taxon>Mollusca</taxon>
        <taxon>Bivalvia</taxon>
        <taxon>Autobranchia</taxon>
        <taxon>Heteroconchia</taxon>
        <taxon>Palaeoheterodonta</taxon>
        <taxon>Unionida</taxon>
        <taxon>Unionoidea</taxon>
        <taxon>Unionidae</taxon>
        <taxon>Ambleminae</taxon>
        <taxon>Lampsilini</taxon>
        <taxon>Potamilus</taxon>
    </lineage>
</organism>